<reference evidence="4" key="1">
    <citation type="journal article" date="2019" name="Int. J. Syst. Evol. Microbiol.">
        <title>The Global Catalogue of Microorganisms (GCM) 10K type strain sequencing project: providing services to taxonomists for standard genome sequencing and annotation.</title>
        <authorList>
            <consortium name="The Broad Institute Genomics Platform"/>
            <consortium name="The Broad Institute Genome Sequencing Center for Infectious Disease"/>
            <person name="Wu L."/>
            <person name="Ma J."/>
        </authorList>
    </citation>
    <scope>NUCLEOTIDE SEQUENCE [LARGE SCALE GENOMIC DNA]</scope>
    <source>
        <strain evidence="4">JCM 17593</strain>
    </source>
</reference>
<evidence type="ECO:0008006" key="5">
    <source>
        <dbReference type="Google" id="ProtNLM"/>
    </source>
</evidence>
<dbReference type="EMBL" id="BAABBX010000014">
    <property type="protein sequence ID" value="GAA4189036.1"/>
    <property type="molecule type" value="Genomic_DNA"/>
</dbReference>
<proteinExistence type="predicted"/>
<gene>
    <name evidence="3" type="ORF">GCM10022288_16180</name>
</gene>
<keyword evidence="4" id="KW-1185">Reference proteome</keyword>
<accession>A0ABP8ARV7</accession>
<evidence type="ECO:0000256" key="1">
    <source>
        <dbReference type="SAM" id="MobiDB-lite"/>
    </source>
</evidence>
<dbReference type="RefSeq" id="WP_344775688.1">
    <property type="nucleotide sequence ID" value="NZ_BAABBX010000014.1"/>
</dbReference>
<comment type="caution">
    <text evidence="3">The sequence shown here is derived from an EMBL/GenBank/DDBJ whole genome shotgun (WGS) entry which is preliminary data.</text>
</comment>
<keyword evidence="2" id="KW-0472">Membrane</keyword>
<protein>
    <recommendedName>
        <fullName evidence="5">DUF3618 domain-containing protein</fullName>
    </recommendedName>
</protein>
<keyword evidence="2" id="KW-1133">Transmembrane helix</keyword>
<evidence type="ECO:0000313" key="4">
    <source>
        <dbReference type="Proteomes" id="UP001500213"/>
    </source>
</evidence>
<feature type="transmembrane region" description="Helical" evidence="2">
    <location>
        <begin position="56"/>
        <end position="79"/>
    </location>
</feature>
<dbReference type="Proteomes" id="UP001500213">
    <property type="component" value="Unassembled WGS sequence"/>
</dbReference>
<name>A0ABP8ARV7_9MICO</name>
<organism evidence="3 4">
    <name type="scientific">Gryllotalpicola kribbensis</name>
    <dbReference type="NCBI Taxonomy" id="993084"/>
    <lineage>
        <taxon>Bacteria</taxon>
        <taxon>Bacillati</taxon>
        <taxon>Actinomycetota</taxon>
        <taxon>Actinomycetes</taxon>
        <taxon>Micrococcales</taxon>
        <taxon>Microbacteriaceae</taxon>
        <taxon>Gryllotalpicola</taxon>
    </lineage>
</organism>
<evidence type="ECO:0000256" key="2">
    <source>
        <dbReference type="SAM" id="Phobius"/>
    </source>
</evidence>
<evidence type="ECO:0000313" key="3">
    <source>
        <dbReference type="EMBL" id="GAA4189036.1"/>
    </source>
</evidence>
<feature type="compositionally biased region" description="Basic and acidic residues" evidence="1">
    <location>
        <begin position="9"/>
        <end position="20"/>
    </location>
</feature>
<sequence>MTNEYTGRSAERGGVQKETEVERARAELVAALSELEDKVNVPKRIKRLRAEDPNRFLAGVSAVGAVAAGIVAIGVTILVKRRH</sequence>
<keyword evidence="2" id="KW-0812">Transmembrane</keyword>
<feature type="region of interest" description="Disordered" evidence="1">
    <location>
        <begin position="1"/>
        <end position="20"/>
    </location>
</feature>